<proteinExistence type="predicted"/>
<sequence length="144" mass="15524">MKRFLSRNLRRVATAAVVASAATLAFTGTASAATGAATGSGNEVYGSANWTWTLSGMKSINMAVRDTKCDGNPVYVHFEADLGMGTIGQTPYRWNQSGCGTTTTWSNLWYSSGTKLSRVRVVVCVDDAGWDTCYRSGWQYNPEA</sequence>
<dbReference type="EMBL" id="JADBEJ010000001">
    <property type="protein sequence ID" value="MBE1573572.1"/>
    <property type="molecule type" value="Genomic_DNA"/>
</dbReference>
<evidence type="ECO:0000313" key="3">
    <source>
        <dbReference type="Proteomes" id="UP000656548"/>
    </source>
</evidence>
<feature type="signal peptide" evidence="1">
    <location>
        <begin position="1"/>
        <end position="32"/>
    </location>
</feature>
<keyword evidence="1" id="KW-0732">Signal</keyword>
<dbReference type="Proteomes" id="UP000656548">
    <property type="component" value="Unassembled WGS sequence"/>
</dbReference>
<name>A0ABR9KYY1_9PSEU</name>
<dbReference type="RefSeq" id="WP_192741369.1">
    <property type="nucleotide sequence ID" value="NZ_JADBEJ010000001.1"/>
</dbReference>
<organism evidence="2 3">
    <name type="scientific">Amycolatopsis roodepoortensis</name>
    <dbReference type="NCBI Taxonomy" id="700274"/>
    <lineage>
        <taxon>Bacteria</taxon>
        <taxon>Bacillati</taxon>
        <taxon>Actinomycetota</taxon>
        <taxon>Actinomycetes</taxon>
        <taxon>Pseudonocardiales</taxon>
        <taxon>Pseudonocardiaceae</taxon>
        <taxon>Amycolatopsis</taxon>
    </lineage>
</organism>
<feature type="chain" id="PRO_5045165298" description="Secreted protein" evidence="1">
    <location>
        <begin position="33"/>
        <end position="144"/>
    </location>
</feature>
<reference evidence="2 3" key="1">
    <citation type="submission" date="2020-10" db="EMBL/GenBank/DDBJ databases">
        <title>Sequencing the genomes of 1000 actinobacteria strains.</title>
        <authorList>
            <person name="Klenk H.-P."/>
        </authorList>
    </citation>
    <scope>NUCLEOTIDE SEQUENCE [LARGE SCALE GENOMIC DNA]</scope>
    <source>
        <strain evidence="2 3">DSM 46661</strain>
    </source>
</reference>
<evidence type="ECO:0000256" key="1">
    <source>
        <dbReference type="SAM" id="SignalP"/>
    </source>
</evidence>
<comment type="caution">
    <text evidence="2">The sequence shown here is derived from an EMBL/GenBank/DDBJ whole genome shotgun (WGS) entry which is preliminary data.</text>
</comment>
<keyword evidence="3" id="KW-1185">Reference proteome</keyword>
<protein>
    <recommendedName>
        <fullName evidence="4">Secreted protein</fullName>
    </recommendedName>
</protein>
<accession>A0ABR9KYY1</accession>
<gene>
    <name evidence="2" type="ORF">H4W30_000601</name>
</gene>
<evidence type="ECO:0000313" key="2">
    <source>
        <dbReference type="EMBL" id="MBE1573572.1"/>
    </source>
</evidence>
<evidence type="ECO:0008006" key="4">
    <source>
        <dbReference type="Google" id="ProtNLM"/>
    </source>
</evidence>